<dbReference type="Gene3D" id="3.30.420.10">
    <property type="entry name" value="Ribonuclease H-like superfamily/Ribonuclease H"/>
    <property type="match status" value="1"/>
</dbReference>
<dbReference type="GO" id="GO:0000166">
    <property type="term" value="F:nucleotide binding"/>
    <property type="evidence" value="ECO:0007669"/>
    <property type="project" value="InterPro"/>
</dbReference>
<dbReference type="InterPro" id="IPR006172">
    <property type="entry name" value="DNA-dir_DNA_pol_B"/>
</dbReference>
<dbReference type="InterPro" id="IPR017964">
    <property type="entry name" value="DNA-dir_DNA_pol_B_CS"/>
</dbReference>
<dbReference type="GO" id="GO:0000724">
    <property type="term" value="P:double-strand break repair via homologous recombination"/>
    <property type="evidence" value="ECO:0007669"/>
    <property type="project" value="TreeGrafter"/>
</dbReference>
<dbReference type="Gene3D" id="1.10.132.60">
    <property type="entry name" value="DNA polymerase family B, C-terminal domain"/>
    <property type="match status" value="1"/>
</dbReference>
<name>A5DLL4_PICGU</name>
<dbReference type="GO" id="GO:0051539">
    <property type="term" value="F:4 iron, 4 sulfur cluster binding"/>
    <property type="evidence" value="ECO:0007669"/>
    <property type="project" value="UniProtKB-KW"/>
</dbReference>
<keyword evidence="12 20" id="KW-0239">DNA-directed DNA polymerase</keyword>
<accession>A5DLL4</accession>
<evidence type="ECO:0000256" key="12">
    <source>
        <dbReference type="ARBA" id="ARBA00022932"/>
    </source>
</evidence>
<feature type="region of interest" description="Disordered" evidence="21">
    <location>
        <begin position="499"/>
        <end position="547"/>
    </location>
</feature>
<dbReference type="HOGENOM" id="CLU_000203_3_1_1"/>
<dbReference type="InterPro" id="IPR025687">
    <property type="entry name" value="Znf-C4pol"/>
</dbReference>
<dbReference type="STRING" id="294746.A5DLL4"/>
<dbReference type="InterPro" id="IPR030559">
    <property type="entry name" value="PolZ_Rev3"/>
</dbReference>
<comment type="cofactor">
    <cofactor evidence="1 20">
        <name>[4Fe-4S] cluster</name>
        <dbReference type="ChEBI" id="CHEBI:49883"/>
    </cofactor>
</comment>
<evidence type="ECO:0000256" key="8">
    <source>
        <dbReference type="ARBA" id="ARBA00022723"/>
    </source>
</evidence>
<dbReference type="FunFam" id="1.10.287.690:FF:000002">
    <property type="entry name" value="DNA polymerase zeta"/>
    <property type="match status" value="1"/>
</dbReference>
<dbReference type="InterPro" id="IPR006134">
    <property type="entry name" value="DNA-dir_DNA_pol_B_multi_dom"/>
</dbReference>
<dbReference type="SUPFAM" id="SSF53098">
    <property type="entry name" value="Ribonuclease H-like"/>
    <property type="match status" value="1"/>
</dbReference>
<evidence type="ECO:0000259" key="22">
    <source>
        <dbReference type="Pfam" id="PF00136"/>
    </source>
</evidence>
<dbReference type="Pfam" id="PF03104">
    <property type="entry name" value="DNA_pol_B_exo1"/>
    <property type="match status" value="1"/>
</dbReference>
<dbReference type="GO" id="GO:0016035">
    <property type="term" value="C:zeta DNA polymerase complex"/>
    <property type="evidence" value="ECO:0007669"/>
    <property type="project" value="EnsemblFungi"/>
</dbReference>
<dbReference type="GO" id="GO:0042276">
    <property type="term" value="P:error-prone translesion synthesis"/>
    <property type="evidence" value="ECO:0007669"/>
    <property type="project" value="EnsemblFungi"/>
</dbReference>
<dbReference type="GeneID" id="5125378"/>
<dbReference type="Gene3D" id="3.30.342.10">
    <property type="entry name" value="DNA Polymerase, chain B, domain 1"/>
    <property type="match status" value="1"/>
</dbReference>
<evidence type="ECO:0000259" key="25">
    <source>
        <dbReference type="Pfam" id="PF24055"/>
    </source>
</evidence>
<dbReference type="Pfam" id="PF24055">
    <property type="entry name" value="POL3_N"/>
    <property type="match status" value="1"/>
</dbReference>
<dbReference type="Proteomes" id="UP000001997">
    <property type="component" value="Unassembled WGS sequence"/>
</dbReference>
<keyword evidence="8 20" id="KW-0479">Metal-binding</keyword>
<dbReference type="PROSITE" id="PS00116">
    <property type="entry name" value="DNA_POLYMERASE_B"/>
    <property type="match status" value="1"/>
</dbReference>
<keyword evidence="13 20" id="KW-0408">Iron</keyword>
<sequence length="1593" mass="181165">MCSLHFVICSLFSHSHSFYSHSFQFFLSALLSTQCMGFKVQFNDYDTYQSLPSDIDCLYGQVHVVPIVRIYGSFSVSNTEPQSSVATSSSTTASATILDESALSFTTVLHVHNFFPYFYIDAPVHSVPLQTIISYLESCLGESFLRNPGDDDEYENEKGTNTNLPEATAGGSDQKRRFIARISRCKGTPVYGYQVGNKCMLKVSLLSPVYKTRLVRLIHDKKINFANFCSTKQKFKPNVYETHLPMLLQFLTDFNLYGCGWVELDSFWFRSPVLDYNSPALSFISTTNTAHLKHSLRKYLTQKSVLNPRHYPRIANSVLEIDAITASIANRNTLHARHLHHDFVERYNFNPNSVETPTYLTSTSHIVKDLKYQCEIRGRQPVSSQNIGNNLGFRSTEWANSTELRKSLDYVITLTGAYETDYKSYSKARIKDDHPELPSSFALVDIEKTYDPKPKLLQWSGYDSLFSEKQESFQSQLSQLSQAKEQKKVLSSFDSLSDALSSSKEVSDSPWDSDQNETEEKSEQNEEKSEQNEPLAINSETDEPEEHSQIINDEAMLQMTQRHSLKRPLEEPPSSPVLQVNSSFSELEPQQELVSQIELSSCNGYCYELKQPAAIQKECFKDGLDSEGILQVDYVDPFYSKSVDGAAKPLVFANKKIVVPCLNDSTIAPFRLQGQSTPSFSVKSVLKSASGGMGLNKKSYLWEYAVTPPSSASIKDWLATEKKKRNTYTQIEHPNSGTAAKFKYSYRSESSSRRPDSFIRLTNFHAEIHVNTDSNSLPDPELNSVSAIFYHFDDANLMFDKIPVTGVLVNRETCNNVHLLKSAVDMKIETFEDEKSMVDRLLFLVEAFDPDILCGYEINASSWGYLVERFRAAYDINLLPLLSRCTFKSNGKFGDRWGYTHTSALKINGRHLLNVWRVFRSNVTLTSYSLENVVFHILHQTIAKCSNRSLSKWFRSDNASKLLFVLNYYMQRILLVQKILDVREIITKNVEEARFIGVDFYSVFFRGSQYKVESILSRISKVESLLLNSPSKTQVSNMKPLEAISLILEPDANFYKSPLVVLDFQSLYPSIMIAYNYCFTTLLGRLDGFDPKKNTIGFLKHLDLPPGLVNLLKENDDINLSPNGYMFAKSSVRKSLLSKMLEEILNTRIQVKTVMSMFKDDTNLAKLLNSRQLALKLIANVTYGYASASFSGRMPNSAIADAIVSTGREILTKSINIIESANYGAKVVYGDTDSLFMYLPGRSKEDSFKIGREVAAHITSLFPDPIQLKFEKVYHPCVLLSKKRYVGNCFEYESQQEATFQAKGIETIRRDGIPAQQKIVEKALRILFTTKDLSLVKDYTLTQFRKIIANRISIRDFCFAKEVRFGTYKSLNHIPAGAMVAMRKVARDPRSEPQYRERVPYVVIEDAEKPRIRDRSVPPEEFIEAYRHLRPVRLDYEYYIGRVLIPPLERIFNLVGADIRGWYKEIPKQTATDLHTGVLKMSRHIKSKTCINCGGQVAEGESTSVCRECLSNEQALMVNSVMSTRYRERHLTEVARTCYHCISSTYACGSSIQGLETQCENQSCDVYFERIRSVVFKSQLDQKHQTIEEAVGW</sequence>
<dbReference type="GO" id="GO:0003887">
    <property type="term" value="F:DNA-directed DNA polymerase activity"/>
    <property type="evidence" value="ECO:0007669"/>
    <property type="project" value="UniProtKB-KW"/>
</dbReference>
<feature type="domain" description="DNA polymerase delta/zeta catalytic subunit N-terminal" evidence="25">
    <location>
        <begin position="114"/>
        <end position="210"/>
    </location>
</feature>
<keyword evidence="14 20" id="KW-0411">Iron-sulfur</keyword>
<dbReference type="GO" id="GO:0008270">
    <property type="term" value="F:zinc ion binding"/>
    <property type="evidence" value="ECO:0007669"/>
    <property type="project" value="UniProtKB-KW"/>
</dbReference>
<dbReference type="InterPro" id="IPR012337">
    <property type="entry name" value="RNaseH-like_sf"/>
</dbReference>
<evidence type="ECO:0000256" key="20">
    <source>
        <dbReference type="RuleBase" id="RU000442"/>
    </source>
</evidence>
<feature type="region of interest" description="Disordered" evidence="21">
    <location>
        <begin position="150"/>
        <end position="172"/>
    </location>
</feature>
<dbReference type="PANTHER" id="PTHR45812">
    <property type="entry name" value="DNA POLYMERASE ZETA CATALYTIC SUBUNIT"/>
    <property type="match status" value="1"/>
</dbReference>
<evidence type="ECO:0000256" key="14">
    <source>
        <dbReference type="ARBA" id="ARBA00023014"/>
    </source>
</evidence>
<dbReference type="FunCoup" id="A5DLL4">
    <property type="interactions" value="696"/>
</dbReference>
<dbReference type="Pfam" id="PF14260">
    <property type="entry name" value="zf-C4pol"/>
    <property type="match status" value="1"/>
</dbReference>
<evidence type="ECO:0000256" key="2">
    <source>
        <dbReference type="ARBA" id="ARBA00004123"/>
    </source>
</evidence>
<dbReference type="KEGG" id="pgu:PGUG_04165"/>
<keyword evidence="10 20" id="KW-0863">Zinc-finger</keyword>
<dbReference type="GO" id="GO:0070987">
    <property type="term" value="P:error-free translesion synthesis"/>
    <property type="evidence" value="ECO:0007669"/>
    <property type="project" value="EnsemblFungi"/>
</dbReference>
<keyword evidence="7 20" id="KW-0235">DNA replication</keyword>
<dbReference type="SMART" id="SM00486">
    <property type="entry name" value="POLBc"/>
    <property type="match status" value="1"/>
</dbReference>
<comment type="subunit">
    <text evidence="19">Forms DNA polymerase zeta with REV7.</text>
</comment>
<evidence type="ECO:0000256" key="19">
    <source>
        <dbReference type="ARBA" id="ARBA00066055"/>
    </source>
</evidence>
<keyword evidence="4 20" id="KW-0004">4Fe-4S</keyword>
<dbReference type="InterPro" id="IPR036397">
    <property type="entry name" value="RNaseH_sf"/>
</dbReference>
<dbReference type="InterPro" id="IPR056435">
    <property type="entry name" value="DPOD/Z_N"/>
</dbReference>
<dbReference type="Gene3D" id="1.10.287.690">
    <property type="entry name" value="Helix hairpin bin"/>
    <property type="match status" value="1"/>
</dbReference>
<evidence type="ECO:0000313" key="26">
    <source>
        <dbReference type="EMBL" id="EDK40067.2"/>
    </source>
</evidence>
<comment type="subcellular location">
    <subcellularLocation>
        <location evidence="2 20">Nucleus</location>
    </subcellularLocation>
</comment>
<proteinExistence type="inferred from homology"/>
<dbReference type="InterPro" id="IPR043502">
    <property type="entry name" value="DNA/RNA_pol_sf"/>
</dbReference>
<evidence type="ECO:0000256" key="1">
    <source>
        <dbReference type="ARBA" id="ARBA00001966"/>
    </source>
</evidence>
<keyword evidence="11 20" id="KW-0862">Zinc</keyword>
<evidence type="ECO:0000256" key="3">
    <source>
        <dbReference type="ARBA" id="ARBA00005755"/>
    </source>
</evidence>
<dbReference type="SUPFAM" id="SSF56672">
    <property type="entry name" value="DNA/RNA polymerases"/>
    <property type="match status" value="1"/>
</dbReference>
<feature type="domain" description="C4-type zinc-finger of DNA polymerase delta" evidence="24">
    <location>
        <begin position="1490"/>
        <end position="1570"/>
    </location>
</feature>
<evidence type="ECO:0000256" key="15">
    <source>
        <dbReference type="ARBA" id="ARBA00023125"/>
    </source>
</evidence>
<dbReference type="OrthoDB" id="2414538at2759"/>
<dbReference type="OMA" id="GRNKMGF"/>
<reference evidence="26 27" key="1">
    <citation type="journal article" date="2009" name="Nature">
        <title>Evolution of pathogenicity and sexual reproduction in eight Candida genomes.</title>
        <authorList>
            <person name="Butler G."/>
            <person name="Rasmussen M.D."/>
            <person name="Lin M.F."/>
            <person name="Santos M.A."/>
            <person name="Sakthikumar S."/>
            <person name="Munro C.A."/>
            <person name="Rheinbay E."/>
            <person name="Grabherr M."/>
            <person name="Forche A."/>
            <person name="Reedy J.L."/>
            <person name="Agrafioti I."/>
            <person name="Arnaud M.B."/>
            <person name="Bates S."/>
            <person name="Brown A.J."/>
            <person name="Brunke S."/>
            <person name="Costanzo M.C."/>
            <person name="Fitzpatrick D.A."/>
            <person name="de Groot P.W."/>
            <person name="Harris D."/>
            <person name="Hoyer L.L."/>
            <person name="Hube B."/>
            <person name="Klis F.M."/>
            <person name="Kodira C."/>
            <person name="Lennard N."/>
            <person name="Logue M.E."/>
            <person name="Martin R."/>
            <person name="Neiman A.M."/>
            <person name="Nikolaou E."/>
            <person name="Quail M.A."/>
            <person name="Quinn J."/>
            <person name="Santos M.C."/>
            <person name="Schmitzberger F.F."/>
            <person name="Sherlock G."/>
            <person name="Shah P."/>
            <person name="Silverstein K.A."/>
            <person name="Skrzypek M.S."/>
            <person name="Soll D."/>
            <person name="Staggs R."/>
            <person name="Stansfield I."/>
            <person name="Stumpf M.P."/>
            <person name="Sudbery P.E."/>
            <person name="Srikantha T."/>
            <person name="Zeng Q."/>
            <person name="Berman J."/>
            <person name="Berriman M."/>
            <person name="Heitman J."/>
            <person name="Gow N.A."/>
            <person name="Lorenz M.C."/>
            <person name="Birren B.W."/>
            <person name="Kellis M."/>
            <person name="Cuomo C.A."/>
        </authorList>
    </citation>
    <scope>NUCLEOTIDE SEQUENCE [LARGE SCALE GENOMIC DNA]</scope>
    <source>
        <strain evidence="27">ATCC 6260 / CBS 566 / DSM 6381 / JCM 1539 / NBRC 10279 / NRRL Y-324</strain>
    </source>
</reference>
<dbReference type="RefSeq" id="XP_001483436.2">
    <property type="nucleotide sequence ID" value="XM_001483386.1"/>
</dbReference>
<evidence type="ECO:0000256" key="13">
    <source>
        <dbReference type="ARBA" id="ARBA00023004"/>
    </source>
</evidence>
<evidence type="ECO:0000256" key="11">
    <source>
        <dbReference type="ARBA" id="ARBA00022833"/>
    </source>
</evidence>
<evidence type="ECO:0000256" key="10">
    <source>
        <dbReference type="ARBA" id="ARBA00022771"/>
    </source>
</evidence>
<comment type="similarity">
    <text evidence="3 20">Belongs to the DNA polymerase type-B family.</text>
</comment>
<evidence type="ECO:0000256" key="18">
    <source>
        <dbReference type="ARBA" id="ARBA00049244"/>
    </source>
</evidence>
<dbReference type="PRINTS" id="PR00106">
    <property type="entry name" value="DNAPOLB"/>
</dbReference>
<keyword evidence="6 20" id="KW-0548">Nucleotidyltransferase</keyword>
<evidence type="ECO:0000259" key="24">
    <source>
        <dbReference type="Pfam" id="PF14260"/>
    </source>
</evidence>
<dbReference type="GO" id="GO:0005634">
    <property type="term" value="C:nucleus"/>
    <property type="evidence" value="ECO:0007669"/>
    <property type="project" value="UniProtKB-SubCell"/>
</dbReference>
<dbReference type="PANTHER" id="PTHR45812:SF1">
    <property type="entry name" value="DNA POLYMERASE ZETA CATALYTIC SUBUNIT"/>
    <property type="match status" value="1"/>
</dbReference>
<dbReference type="GO" id="GO:0003677">
    <property type="term" value="F:DNA binding"/>
    <property type="evidence" value="ECO:0007669"/>
    <property type="project" value="UniProtKB-KW"/>
</dbReference>
<dbReference type="GO" id="GO:0006260">
    <property type="term" value="P:DNA replication"/>
    <property type="evidence" value="ECO:0007669"/>
    <property type="project" value="UniProtKB-KW"/>
</dbReference>
<feature type="domain" description="DNA-directed DNA polymerase family B multifunctional" evidence="22">
    <location>
        <begin position="1000"/>
        <end position="1453"/>
    </location>
</feature>
<dbReference type="VEuPathDB" id="FungiDB:PGUG_04165"/>
<dbReference type="InterPro" id="IPR023211">
    <property type="entry name" value="DNA_pol_palm_dom_sf"/>
</dbReference>
<evidence type="ECO:0000256" key="4">
    <source>
        <dbReference type="ARBA" id="ARBA00022485"/>
    </source>
</evidence>
<dbReference type="CDD" id="cd05534">
    <property type="entry name" value="POLBc_zeta"/>
    <property type="match status" value="1"/>
</dbReference>
<dbReference type="InterPro" id="IPR042087">
    <property type="entry name" value="DNA_pol_B_thumb"/>
</dbReference>
<keyword evidence="17 20" id="KW-0539">Nucleus</keyword>
<dbReference type="Gene3D" id="3.90.1600.10">
    <property type="entry name" value="Palm domain of DNA polymerase"/>
    <property type="match status" value="1"/>
</dbReference>
<dbReference type="InParanoid" id="A5DLL4"/>
<dbReference type="Pfam" id="PF00136">
    <property type="entry name" value="DNA_pol_B"/>
    <property type="match status" value="1"/>
</dbReference>
<dbReference type="EC" id="2.7.7.7" evidence="20"/>
<dbReference type="eggNOG" id="KOG0968">
    <property type="taxonomic scope" value="Eukaryota"/>
</dbReference>
<keyword evidence="9" id="KW-0227">DNA damage</keyword>
<keyword evidence="16" id="KW-0234">DNA repair</keyword>
<keyword evidence="27" id="KW-1185">Reference proteome</keyword>
<dbReference type="CDD" id="cd05778">
    <property type="entry name" value="DNA_polB_zeta_exo"/>
    <property type="match status" value="1"/>
</dbReference>
<evidence type="ECO:0000256" key="17">
    <source>
        <dbReference type="ARBA" id="ARBA00023242"/>
    </source>
</evidence>
<feature type="compositionally biased region" description="Basic and acidic residues" evidence="21">
    <location>
        <begin position="518"/>
        <end position="531"/>
    </location>
</feature>
<evidence type="ECO:0000313" key="27">
    <source>
        <dbReference type="Proteomes" id="UP000001997"/>
    </source>
</evidence>
<dbReference type="FunFam" id="1.10.132.60:FF:000007">
    <property type="entry name" value="DNA polymerase"/>
    <property type="match status" value="1"/>
</dbReference>
<feature type="domain" description="DNA-directed DNA polymerase family B exonuclease" evidence="23">
    <location>
        <begin position="768"/>
        <end position="933"/>
    </location>
</feature>
<comment type="catalytic activity">
    <reaction evidence="18 20">
        <text>DNA(n) + a 2'-deoxyribonucleoside 5'-triphosphate = DNA(n+1) + diphosphate</text>
        <dbReference type="Rhea" id="RHEA:22508"/>
        <dbReference type="Rhea" id="RHEA-COMP:17339"/>
        <dbReference type="Rhea" id="RHEA-COMP:17340"/>
        <dbReference type="ChEBI" id="CHEBI:33019"/>
        <dbReference type="ChEBI" id="CHEBI:61560"/>
        <dbReference type="ChEBI" id="CHEBI:173112"/>
        <dbReference type="EC" id="2.7.7.7"/>
    </reaction>
</comment>
<dbReference type="InterPro" id="IPR006133">
    <property type="entry name" value="DNA-dir_DNA_pol_B_exonuc"/>
</dbReference>
<evidence type="ECO:0000256" key="5">
    <source>
        <dbReference type="ARBA" id="ARBA00022679"/>
    </source>
</evidence>
<evidence type="ECO:0000256" key="21">
    <source>
        <dbReference type="SAM" id="MobiDB-lite"/>
    </source>
</evidence>
<gene>
    <name evidence="26" type="ORF">PGUG_04165</name>
</gene>
<evidence type="ECO:0000256" key="16">
    <source>
        <dbReference type="ARBA" id="ARBA00023204"/>
    </source>
</evidence>
<organism evidence="26 27">
    <name type="scientific">Meyerozyma guilliermondii (strain ATCC 6260 / CBS 566 / DSM 6381 / JCM 1539 / NBRC 10279 / NRRL Y-324)</name>
    <name type="common">Yeast</name>
    <name type="synonym">Candida guilliermondii</name>
    <dbReference type="NCBI Taxonomy" id="294746"/>
    <lineage>
        <taxon>Eukaryota</taxon>
        <taxon>Fungi</taxon>
        <taxon>Dikarya</taxon>
        <taxon>Ascomycota</taxon>
        <taxon>Saccharomycotina</taxon>
        <taxon>Pichiomycetes</taxon>
        <taxon>Debaryomycetaceae</taxon>
        <taxon>Meyerozyma</taxon>
    </lineage>
</organism>
<keyword evidence="5 20" id="KW-0808">Transferase</keyword>
<evidence type="ECO:0000256" key="7">
    <source>
        <dbReference type="ARBA" id="ARBA00022705"/>
    </source>
</evidence>
<protein>
    <recommendedName>
        <fullName evidence="20">DNA polymerase</fullName>
        <ecNumber evidence="20">2.7.7.7</ecNumber>
    </recommendedName>
</protein>
<evidence type="ECO:0000256" key="6">
    <source>
        <dbReference type="ARBA" id="ARBA00022695"/>
    </source>
</evidence>
<evidence type="ECO:0000256" key="9">
    <source>
        <dbReference type="ARBA" id="ARBA00022763"/>
    </source>
</evidence>
<evidence type="ECO:0000259" key="23">
    <source>
        <dbReference type="Pfam" id="PF03104"/>
    </source>
</evidence>
<dbReference type="GO" id="GO:0005739">
    <property type="term" value="C:mitochondrion"/>
    <property type="evidence" value="ECO:0007669"/>
    <property type="project" value="EnsemblFungi"/>
</dbReference>
<keyword evidence="15 20" id="KW-0238">DNA-binding</keyword>
<dbReference type="EMBL" id="CH408159">
    <property type="protein sequence ID" value="EDK40067.2"/>
    <property type="molecule type" value="Genomic_DNA"/>
</dbReference>